<dbReference type="Pfam" id="PF00535">
    <property type="entry name" value="Glycos_transf_2"/>
    <property type="match status" value="1"/>
</dbReference>
<dbReference type="InterPro" id="IPR035518">
    <property type="entry name" value="DPG_synthase"/>
</dbReference>
<keyword evidence="11" id="KW-0472">Membrane</keyword>
<dbReference type="Gene3D" id="3.40.50.2300">
    <property type="match status" value="1"/>
</dbReference>
<name>A0AAI8GB53_9FLAO</name>
<comment type="pathway">
    <text evidence="2">Protein modification; protein glycosylation.</text>
</comment>
<dbReference type="Gene3D" id="3.90.550.10">
    <property type="entry name" value="Spore Coat Polysaccharide Biosynthesis Protein SpsA, Chain A"/>
    <property type="match status" value="1"/>
</dbReference>
<dbReference type="GeneID" id="60758739"/>
<evidence type="ECO:0000256" key="12">
    <source>
        <dbReference type="ARBA" id="ARBA00045097"/>
    </source>
</evidence>
<evidence type="ECO:0000313" key="15">
    <source>
        <dbReference type="EMBL" id="AMO20420.1"/>
    </source>
</evidence>
<dbReference type="InterPro" id="IPR001789">
    <property type="entry name" value="Sig_transdc_resp-reg_receiver"/>
</dbReference>
<keyword evidence="7" id="KW-0812">Transmembrane</keyword>
<comment type="catalytic activity">
    <reaction evidence="12">
        <text>a di-trans,poly-cis-dolichyl phosphate + UDP-alpha-D-glucose = a di-trans,poly-cis-dolichyl beta-D-glucosyl phosphate + UDP</text>
        <dbReference type="Rhea" id="RHEA:15401"/>
        <dbReference type="Rhea" id="RHEA-COMP:19498"/>
        <dbReference type="Rhea" id="RHEA-COMP:19502"/>
        <dbReference type="ChEBI" id="CHEBI:57525"/>
        <dbReference type="ChEBI" id="CHEBI:57683"/>
        <dbReference type="ChEBI" id="CHEBI:58223"/>
        <dbReference type="ChEBI" id="CHEBI:58885"/>
        <dbReference type="EC" id="2.4.1.117"/>
    </reaction>
    <physiologicalReaction direction="left-to-right" evidence="12">
        <dbReference type="Rhea" id="RHEA:15402"/>
    </physiologicalReaction>
</comment>
<dbReference type="GO" id="GO:0006487">
    <property type="term" value="P:protein N-linked glycosylation"/>
    <property type="evidence" value="ECO:0007669"/>
    <property type="project" value="TreeGrafter"/>
</dbReference>
<sequence length="403" mass="45906">MKKILTIDDQQLVLLSLEMYLTDLGFEVHTCNNVHDAIQLYDQIEPDLVIVDMNMPVLPSSISNTSKEDIDNNAHGLKIVKYIKIGRKKNTPVIVLSGNTQENVILEGFDLGADDYLKKPLSLNEIGARVKKILGTPKVVENVDHNNQFLQEKTVGVVIPCYNEEKRLLSTDFKNFIKTNLGYHLCFVNDGSTDSTLKVLNELCEGSQNNMSVYNCEKNGGKAEAVRLGILHLTSLNQFDYIGFLDADLSTDFADFQKLVDTIKGSEYKIVSGSRIDRMGAEITKESARKIISMTINFIIRKTLGMDFRDTQCGAKVMNQEIIEKTFQKKFITKWLFDVEIFMRMRKIYGAENAKKVICEVPLKRWIHVDGSKLSFKDSFKIVFQLGKIAFYYRLFPNNYSEI</sequence>
<dbReference type="SUPFAM" id="SSF52172">
    <property type="entry name" value="CheY-like"/>
    <property type="match status" value="1"/>
</dbReference>
<dbReference type="CDD" id="cd04188">
    <property type="entry name" value="DPG_synthase"/>
    <property type="match status" value="1"/>
</dbReference>
<keyword evidence="5" id="KW-0328">Glycosyltransferase</keyword>
<evidence type="ECO:0000256" key="2">
    <source>
        <dbReference type="ARBA" id="ARBA00004922"/>
    </source>
</evidence>
<dbReference type="Proteomes" id="UP000304840">
    <property type="component" value="Chromosome"/>
</dbReference>
<dbReference type="SUPFAM" id="SSF53448">
    <property type="entry name" value="Nucleotide-diphospho-sugar transferases"/>
    <property type="match status" value="1"/>
</dbReference>
<evidence type="ECO:0000256" key="3">
    <source>
        <dbReference type="ARBA" id="ARBA00006739"/>
    </source>
</evidence>
<evidence type="ECO:0000256" key="1">
    <source>
        <dbReference type="ARBA" id="ARBA00004389"/>
    </source>
</evidence>
<dbReference type="PANTHER" id="PTHR10859">
    <property type="entry name" value="GLYCOSYL TRANSFERASE"/>
    <property type="match status" value="1"/>
</dbReference>
<reference evidence="15 16" key="2">
    <citation type="submission" date="2019-05" db="EMBL/GenBank/DDBJ databases">
        <authorList>
            <person name="Ravantti J.J."/>
        </authorList>
    </citation>
    <scope>NUCLEOTIDE SEQUENCE [LARGE SCALE GENOMIC DNA]</scope>
    <source>
        <strain evidence="15 16">B185</strain>
    </source>
</reference>
<reference evidence="16" key="1">
    <citation type="submission" date="2016-03" db="EMBL/GenBank/DDBJ databases">
        <title>Flavobacterium columnare strain B185, complete genome.</title>
        <authorList>
            <person name="Sundberg L.-R."/>
            <person name="Papponen P."/>
            <person name="Laanto E."/>
        </authorList>
    </citation>
    <scope>NUCLEOTIDE SEQUENCE [LARGE SCALE GENOMIC DNA]</scope>
    <source>
        <strain evidence="16">B185</strain>
    </source>
</reference>
<dbReference type="InterPro" id="IPR029044">
    <property type="entry name" value="Nucleotide-diphossugar_trans"/>
</dbReference>
<evidence type="ECO:0000256" key="8">
    <source>
        <dbReference type="ARBA" id="ARBA00022824"/>
    </source>
</evidence>
<evidence type="ECO:0000256" key="11">
    <source>
        <dbReference type="ARBA" id="ARBA00023136"/>
    </source>
</evidence>
<dbReference type="GO" id="GO:0000160">
    <property type="term" value="P:phosphorelay signal transduction system"/>
    <property type="evidence" value="ECO:0007669"/>
    <property type="project" value="InterPro"/>
</dbReference>
<keyword evidence="8" id="KW-0256">Endoplasmic reticulum</keyword>
<evidence type="ECO:0000313" key="16">
    <source>
        <dbReference type="Proteomes" id="UP000304840"/>
    </source>
</evidence>
<dbReference type="SMART" id="SM00448">
    <property type="entry name" value="REC"/>
    <property type="match status" value="1"/>
</dbReference>
<evidence type="ECO:0000256" key="7">
    <source>
        <dbReference type="ARBA" id="ARBA00022692"/>
    </source>
</evidence>
<keyword evidence="6" id="KW-0808">Transferase</keyword>
<feature type="modified residue" description="4-aspartylphosphate" evidence="13">
    <location>
        <position position="52"/>
    </location>
</feature>
<evidence type="ECO:0000256" key="13">
    <source>
        <dbReference type="PROSITE-ProRule" id="PRU00169"/>
    </source>
</evidence>
<dbReference type="AlphaFoldDB" id="A0AAI8GB53"/>
<accession>A0AAI8GB53</accession>
<evidence type="ECO:0000259" key="14">
    <source>
        <dbReference type="PROSITE" id="PS50110"/>
    </source>
</evidence>
<dbReference type="GO" id="GO:0004581">
    <property type="term" value="F:dolichyl-phosphate beta-glucosyltransferase activity"/>
    <property type="evidence" value="ECO:0007669"/>
    <property type="project" value="UniProtKB-EC"/>
</dbReference>
<gene>
    <name evidence="15" type="ORF">UN65_08785</name>
</gene>
<protein>
    <recommendedName>
        <fullName evidence="4">dolichyl-phosphate beta-glucosyltransferase</fullName>
        <ecNumber evidence="4">2.4.1.117</ecNumber>
    </recommendedName>
</protein>
<dbReference type="InterPro" id="IPR011006">
    <property type="entry name" value="CheY-like_superfamily"/>
</dbReference>
<evidence type="ECO:0000256" key="10">
    <source>
        <dbReference type="ARBA" id="ARBA00022989"/>
    </source>
</evidence>
<dbReference type="RefSeq" id="WP_107317426.1">
    <property type="nucleotide sequence ID" value="NZ_CP010992.1"/>
</dbReference>
<dbReference type="EC" id="2.4.1.117" evidence="4"/>
<dbReference type="CDD" id="cd00156">
    <property type="entry name" value="REC"/>
    <property type="match status" value="1"/>
</dbReference>
<evidence type="ECO:0000256" key="6">
    <source>
        <dbReference type="ARBA" id="ARBA00022679"/>
    </source>
</evidence>
<keyword evidence="13" id="KW-0597">Phosphoprotein</keyword>
<dbReference type="PANTHER" id="PTHR10859:SF91">
    <property type="entry name" value="DOLICHYL-PHOSPHATE BETA-GLUCOSYLTRANSFERASE"/>
    <property type="match status" value="1"/>
</dbReference>
<keyword evidence="9" id="KW-0735">Signal-anchor</keyword>
<dbReference type="EMBL" id="CP010992">
    <property type="protein sequence ID" value="AMO20420.1"/>
    <property type="molecule type" value="Genomic_DNA"/>
</dbReference>
<evidence type="ECO:0000256" key="4">
    <source>
        <dbReference type="ARBA" id="ARBA00012583"/>
    </source>
</evidence>
<evidence type="ECO:0000256" key="5">
    <source>
        <dbReference type="ARBA" id="ARBA00022676"/>
    </source>
</evidence>
<organism evidence="15 16">
    <name type="scientific">Flavobacterium columnare</name>
    <dbReference type="NCBI Taxonomy" id="996"/>
    <lineage>
        <taxon>Bacteria</taxon>
        <taxon>Pseudomonadati</taxon>
        <taxon>Bacteroidota</taxon>
        <taxon>Flavobacteriia</taxon>
        <taxon>Flavobacteriales</taxon>
        <taxon>Flavobacteriaceae</taxon>
        <taxon>Flavobacterium</taxon>
    </lineage>
</organism>
<dbReference type="InterPro" id="IPR001173">
    <property type="entry name" value="Glyco_trans_2-like"/>
</dbReference>
<proteinExistence type="inferred from homology"/>
<keyword evidence="10" id="KW-1133">Transmembrane helix</keyword>
<dbReference type="Pfam" id="PF00072">
    <property type="entry name" value="Response_reg"/>
    <property type="match status" value="1"/>
</dbReference>
<feature type="domain" description="Response regulatory" evidence="14">
    <location>
        <begin position="3"/>
        <end position="134"/>
    </location>
</feature>
<comment type="subcellular location">
    <subcellularLocation>
        <location evidence="1">Endoplasmic reticulum membrane</location>
        <topology evidence="1">Single-pass membrane protein</topology>
    </subcellularLocation>
</comment>
<dbReference type="PROSITE" id="PS50110">
    <property type="entry name" value="RESPONSE_REGULATORY"/>
    <property type="match status" value="1"/>
</dbReference>
<evidence type="ECO:0000256" key="9">
    <source>
        <dbReference type="ARBA" id="ARBA00022968"/>
    </source>
</evidence>
<comment type="similarity">
    <text evidence="3">Belongs to the glycosyltransferase 2 family.</text>
</comment>